<feature type="signal peptide" evidence="6">
    <location>
        <begin position="1"/>
        <end position="21"/>
    </location>
</feature>
<evidence type="ECO:0000256" key="2">
    <source>
        <dbReference type="ARBA" id="ARBA00006275"/>
    </source>
</evidence>
<evidence type="ECO:0000256" key="3">
    <source>
        <dbReference type="ARBA" id="ARBA00022729"/>
    </source>
</evidence>
<name>A0ABS1R3G1_9SPHI</name>
<evidence type="ECO:0000256" key="1">
    <source>
        <dbReference type="ARBA" id="ARBA00004442"/>
    </source>
</evidence>
<dbReference type="Proteomes" id="UP000625283">
    <property type="component" value="Unassembled WGS sequence"/>
</dbReference>
<dbReference type="InterPro" id="IPR011990">
    <property type="entry name" value="TPR-like_helical_dom_sf"/>
</dbReference>
<evidence type="ECO:0000256" key="5">
    <source>
        <dbReference type="ARBA" id="ARBA00023237"/>
    </source>
</evidence>
<accession>A0ABS1R3G1</accession>
<evidence type="ECO:0000313" key="9">
    <source>
        <dbReference type="EMBL" id="MBL1409249.1"/>
    </source>
</evidence>
<dbReference type="PROSITE" id="PS51257">
    <property type="entry name" value="PROKAR_LIPOPROTEIN"/>
    <property type="match status" value="1"/>
</dbReference>
<evidence type="ECO:0000256" key="4">
    <source>
        <dbReference type="ARBA" id="ARBA00023136"/>
    </source>
</evidence>
<protein>
    <submittedName>
        <fullName evidence="9">RagB/SusD family nutrient uptake outer membrane protein</fullName>
    </submittedName>
</protein>
<feature type="domain" description="SusD-like N-terminal" evidence="8">
    <location>
        <begin position="22"/>
        <end position="228"/>
    </location>
</feature>
<dbReference type="Pfam" id="PF14322">
    <property type="entry name" value="SusD-like_3"/>
    <property type="match status" value="1"/>
</dbReference>
<comment type="caution">
    <text evidence="9">The sequence shown here is derived from an EMBL/GenBank/DDBJ whole genome shotgun (WGS) entry which is preliminary data.</text>
</comment>
<proteinExistence type="inferred from homology"/>
<evidence type="ECO:0000256" key="6">
    <source>
        <dbReference type="SAM" id="SignalP"/>
    </source>
</evidence>
<dbReference type="Pfam" id="PF07980">
    <property type="entry name" value="SusD_RagB"/>
    <property type="match status" value="1"/>
</dbReference>
<organism evidence="9 10">
    <name type="scientific">Sphingobacterium faecale</name>
    <dbReference type="NCBI Taxonomy" id="2803775"/>
    <lineage>
        <taxon>Bacteria</taxon>
        <taxon>Pseudomonadati</taxon>
        <taxon>Bacteroidota</taxon>
        <taxon>Sphingobacteriia</taxon>
        <taxon>Sphingobacteriales</taxon>
        <taxon>Sphingobacteriaceae</taxon>
        <taxon>Sphingobacterium</taxon>
    </lineage>
</organism>
<sequence>MKKIKLLIISTLLLSFSSCDSYLDRQPDDPMTAENIFLKYETTLKYLINVYSWIPNESDISGQTHLMSGSADEVSIAYSGRFFGTYNRNMLSPAYGTAPYRTYTYDDMYKGIREATYFMQHIKEVPSSELSEEEKKIWHAEARFLRAYYYFMLMRYYGPVILLEDEIVDFTGSTLADRDRSPWDECINWVTSELDAAATDLPVAQLSTQWWGRATRGAAMAVKARLLLYSARPLFNGNPLYSGMNNKNGVSLFSTTSDAKKWEVAAEASKKIIELQQYSLVDDPTKTALVNIRNVYLLRNNSELIFSRETGGYESRVTATPANIGGTSYGGVGPTQKLIDAFAMDNGKYPIKGYLDDGATPIIDPQSDYSETGFSNFTNPLFNKTVNTFKMYQNREPRFYANVFWSGQTWVGGTFSKADIQFYAGGNAGPLTSNNYPPTGYLAIKFIDPTKNSVNGEWGTLSYPLFRYGEVLLNYIEALNEYDPTNSDILTYWNQIRKRAGVPLIEDVYPDVVGNKELQREYIRRERQLELCFENLRYFDTRTWMISDQADNGAVYGMNIYHTNHTADGPFWKRTIVKTEGGYPGIRIWQNKKYLLPIHQAELDRVNITQNYGW</sequence>
<evidence type="ECO:0000259" key="7">
    <source>
        <dbReference type="Pfam" id="PF07980"/>
    </source>
</evidence>
<gene>
    <name evidence="9" type="ORF">JKG61_10840</name>
</gene>
<comment type="similarity">
    <text evidence="2">Belongs to the SusD family.</text>
</comment>
<keyword evidence="3 6" id="KW-0732">Signal</keyword>
<reference evidence="9 10" key="1">
    <citation type="submission" date="2021-01" db="EMBL/GenBank/DDBJ databases">
        <title>C459-1 draft genome sequence.</title>
        <authorList>
            <person name="Zhang X.-F."/>
        </authorList>
    </citation>
    <scope>NUCLEOTIDE SEQUENCE [LARGE SCALE GENOMIC DNA]</scope>
    <source>
        <strain evidence="10">C459-1</strain>
    </source>
</reference>
<comment type="subcellular location">
    <subcellularLocation>
        <location evidence="1">Cell outer membrane</location>
    </subcellularLocation>
</comment>
<dbReference type="EMBL" id="JAERTY010000005">
    <property type="protein sequence ID" value="MBL1409249.1"/>
    <property type="molecule type" value="Genomic_DNA"/>
</dbReference>
<feature type="chain" id="PRO_5046227451" evidence="6">
    <location>
        <begin position="22"/>
        <end position="614"/>
    </location>
</feature>
<dbReference type="SUPFAM" id="SSF48452">
    <property type="entry name" value="TPR-like"/>
    <property type="match status" value="1"/>
</dbReference>
<keyword evidence="10" id="KW-1185">Reference proteome</keyword>
<keyword evidence="5" id="KW-0998">Cell outer membrane</keyword>
<dbReference type="RefSeq" id="WP_202103000.1">
    <property type="nucleotide sequence ID" value="NZ_JAERTY010000005.1"/>
</dbReference>
<dbReference type="InterPro" id="IPR012944">
    <property type="entry name" value="SusD_RagB_dom"/>
</dbReference>
<evidence type="ECO:0000313" key="10">
    <source>
        <dbReference type="Proteomes" id="UP000625283"/>
    </source>
</evidence>
<feature type="domain" description="RagB/SusD" evidence="7">
    <location>
        <begin position="311"/>
        <end position="614"/>
    </location>
</feature>
<dbReference type="InterPro" id="IPR033985">
    <property type="entry name" value="SusD-like_N"/>
</dbReference>
<keyword evidence="4" id="KW-0472">Membrane</keyword>
<evidence type="ECO:0000259" key="8">
    <source>
        <dbReference type="Pfam" id="PF14322"/>
    </source>
</evidence>
<dbReference type="Gene3D" id="1.25.40.390">
    <property type="match status" value="1"/>
</dbReference>